<accession>A0ABV2MPX2</accession>
<dbReference type="EMBL" id="JBEPMY010000025">
    <property type="protein sequence ID" value="MET3758194.1"/>
    <property type="molecule type" value="Genomic_DNA"/>
</dbReference>
<protein>
    <submittedName>
        <fullName evidence="1">Uncharacterized protein</fullName>
    </submittedName>
</protein>
<sequence length="52" mass="6016">MIVVRHAVSDPGKAAEHSRLIDEHKAYLWGVPKAMQFFLRHGDQKGYHDSER</sequence>
<organism evidence="1 2">
    <name type="scientific">Rhizobium binae</name>
    <dbReference type="NCBI Taxonomy" id="1138190"/>
    <lineage>
        <taxon>Bacteria</taxon>
        <taxon>Pseudomonadati</taxon>
        <taxon>Pseudomonadota</taxon>
        <taxon>Alphaproteobacteria</taxon>
        <taxon>Hyphomicrobiales</taxon>
        <taxon>Rhizobiaceae</taxon>
        <taxon>Rhizobium/Agrobacterium group</taxon>
        <taxon>Rhizobium</taxon>
    </lineage>
</organism>
<evidence type="ECO:0000313" key="2">
    <source>
        <dbReference type="Proteomes" id="UP001549077"/>
    </source>
</evidence>
<name>A0ABV2MPX2_9HYPH</name>
<proteinExistence type="predicted"/>
<comment type="caution">
    <text evidence="1">The sequence shown here is derived from an EMBL/GenBank/DDBJ whole genome shotgun (WGS) entry which is preliminary data.</text>
</comment>
<gene>
    <name evidence="1" type="ORF">ABID08_005576</name>
</gene>
<dbReference type="Proteomes" id="UP001549077">
    <property type="component" value="Unassembled WGS sequence"/>
</dbReference>
<keyword evidence="2" id="KW-1185">Reference proteome</keyword>
<reference evidence="1 2" key="1">
    <citation type="submission" date="2024-06" db="EMBL/GenBank/DDBJ databases">
        <title>Genomic Encyclopedia of Type Strains, Phase IV (KMG-IV): sequencing the most valuable type-strain genomes for metagenomic binning, comparative biology and taxonomic classification.</title>
        <authorList>
            <person name="Goeker M."/>
        </authorList>
    </citation>
    <scope>NUCLEOTIDE SEQUENCE [LARGE SCALE GENOMIC DNA]</scope>
    <source>
        <strain evidence="1 2">DSM 29288</strain>
    </source>
</reference>
<evidence type="ECO:0000313" key="1">
    <source>
        <dbReference type="EMBL" id="MET3758194.1"/>
    </source>
</evidence>